<evidence type="ECO:0000256" key="1">
    <source>
        <dbReference type="SAM" id="MobiDB-lite"/>
    </source>
</evidence>
<sequence length="273" mass="30569">MSVLCRKLLKQVVLTQGLIMFMKLLDDRFQSTFYYELLRSKEISYGMPRDYIRKTDRAAMNENNIKSAVIECVKNNLNVSKVTRQYRIKRTTLQSRLGTLLKTKKLDIIINNDSGNKSKGDAGNILSTKGTKQVGQRALSEIGILVTFFESINAVCTALPPIFVYPRTCNSSEYLSEGSPTGLQPLDVVIYAPFKIHLATAFNDWILADPGQTLTLRHIGHLSNKSYGLLNGCSATDKPLDIDEQEVASTPEVSNTELSTTQQKYRRGEPLQP</sequence>
<evidence type="ECO:0000313" key="2">
    <source>
        <dbReference type="EMBL" id="KAF2899971.1"/>
    </source>
</evidence>
<accession>A0A8K0GHY8</accession>
<dbReference type="AlphaFoldDB" id="A0A8K0GHY8"/>
<keyword evidence="3" id="KW-1185">Reference proteome</keyword>
<proteinExistence type="predicted"/>
<protein>
    <recommendedName>
        <fullName evidence="4">HTH psq-type domain-containing protein</fullName>
    </recommendedName>
</protein>
<feature type="region of interest" description="Disordered" evidence="1">
    <location>
        <begin position="242"/>
        <end position="273"/>
    </location>
</feature>
<name>A0A8K0GHY8_IGNLU</name>
<evidence type="ECO:0000313" key="3">
    <source>
        <dbReference type="Proteomes" id="UP000801492"/>
    </source>
</evidence>
<dbReference type="Proteomes" id="UP000801492">
    <property type="component" value="Unassembled WGS sequence"/>
</dbReference>
<gene>
    <name evidence="2" type="ORF">ILUMI_06214</name>
</gene>
<dbReference type="OrthoDB" id="8187571at2759"/>
<dbReference type="EMBL" id="VTPC01002479">
    <property type="protein sequence ID" value="KAF2899971.1"/>
    <property type="molecule type" value="Genomic_DNA"/>
</dbReference>
<feature type="compositionally biased region" description="Polar residues" evidence="1">
    <location>
        <begin position="247"/>
        <end position="263"/>
    </location>
</feature>
<evidence type="ECO:0008006" key="4">
    <source>
        <dbReference type="Google" id="ProtNLM"/>
    </source>
</evidence>
<organism evidence="2 3">
    <name type="scientific">Ignelater luminosus</name>
    <name type="common">Cucubano</name>
    <name type="synonym">Pyrophorus luminosus</name>
    <dbReference type="NCBI Taxonomy" id="2038154"/>
    <lineage>
        <taxon>Eukaryota</taxon>
        <taxon>Metazoa</taxon>
        <taxon>Ecdysozoa</taxon>
        <taxon>Arthropoda</taxon>
        <taxon>Hexapoda</taxon>
        <taxon>Insecta</taxon>
        <taxon>Pterygota</taxon>
        <taxon>Neoptera</taxon>
        <taxon>Endopterygota</taxon>
        <taxon>Coleoptera</taxon>
        <taxon>Polyphaga</taxon>
        <taxon>Elateriformia</taxon>
        <taxon>Elateroidea</taxon>
        <taxon>Elateridae</taxon>
        <taxon>Agrypninae</taxon>
        <taxon>Pyrophorini</taxon>
        <taxon>Ignelater</taxon>
    </lineage>
</organism>
<comment type="caution">
    <text evidence="2">The sequence shown here is derived from an EMBL/GenBank/DDBJ whole genome shotgun (WGS) entry which is preliminary data.</text>
</comment>
<reference evidence="2" key="1">
    <citation type="submission" date="2019-08" db="EMBL/GenBank/DDBJ databases">
        <title>The genome of the North American firefly Photinus pyralis.</title>
        <authorList>
            <consortium name="Photinus pyralis genome working group"/>
            <person name="Fallon T.R."/>
            <person name="Sander Lower S.E."/>
            <person name="Weng J.-K."/>
        </authorList>
    </citation>
    <scope>NUCLEOTIDE SEQUENCE</scope>
    <source>
        <strain evidence="2">TRF0915ILg1</strain>
        <tissue evidence="2">Whole body</tissue>
    </source>
</reference>